<evidence type="ECO:0000313" key="12">
    <source>
        <dbReference type="EnsemblMetazoa" id="CapteP98130"/>
    </source>
</evidence>
<feature type="domain" description="Fibronectin type-III" evidence="10">
    <location>
        <begin position="175"/>
        <end position="308"/>
    </location>
</feature>
<dbReference type="InterPro" id="IPR045805">
    <property type="entry name" value="NDNF_C"/>
</dbReference>
<evidence type="ECO:0000256" key="9">
    <source>
        <dbReference type="SAM" id="SignalP"/>
    </source>
</evidence>
<gene>
    <name evidence="11" type="ORF">CAPTEDRAFT_98130</name>
</gene>
<dbReference type="EnsemblMetazoa" id="CapteT98130">
    <property type="protein sequence ID" value="CapteP98130"/>
    <property type="gene ID" value="CapteG98130"/>
</dbReference>
<dbReference type="GO" id="GO:0007399">
    <property type="term" value="P:nervous system development"/>
    <property type="evidence" value="ECO:0007669"/>
    <property type="project" value="UniProtKB-KW"/>
</dbReference>
<feature type="domain" description="Fibronectin type-III" evidence="10">
    <location>
        <begin position="429"/>
        <end position="532"/>
    </location>
</feature>
<dbReference type="OMA" id="YLFRDTS"/>
<reference evidence="13" key="1">
    <citation type="submission" date="2012-12" db="EMBL/GenBank/DDBJ databases">
        <authorList>
            <person name="Hellsten U."/>
            <person name="Grimwood J."/>
            <person name="Chapman J.A."/>
            <person name="Shapiro H."/>
            <person name="Aerts A."/>
            <person name="Otillar R.P."/>
            <person name="Terry A.Y."/>
            <person name="Boore J.L."/>
            <person name="Simakov O."/>
            <person name="Marletaz F."/>
            <person name="Cho S.-J."/>
            <person name="Edsinger-Gonzales E."/>
            <person name="Havlak P."/>
            <person name="Kuo D.-H."/>
            <person name="Larsson T."/>
            <person name="Lv J."/>
            <person name="Arendt D."/>
            <person name="Savage R."/>
            <person name="Osoegawa K."/>
            <person name="de Jong P."/>
            <person name="Lindberg D.R."/>
            <person name="Seaver E.C."/>
            <person name="Weisblat D.A."/>
            <person name="Putnam N.H."/>
            <person name="Grigoriev I.V."/>
            <person name="Rokhsar D.S."/>
        </authorList>
    </citation>
    <scope>NUCLEOTIDE SEQUENCE</scope>
    <source>
        <strain evidence="13">I ESC-2004</strain>
    </source>
</reference>
<organism evidence="11">
    <name type="scientific">Capitella teleta</name>
    <name type="common">Polychaete worm</name>
    <dbReference type="NCBI Taxonomy" id="283909"/>
    <lineage>
        <taxon>Eukaryota</taxon>
        <taxon>Metazoa</taxon>
        <taxon>Spiralia</taxon>
        <taxon>Lophotrochozoa</taxon>
        <taxon>Annelida</taxon>
        <taxon>Polychaeta</taxon>
        <taxon>Sedentaria</taxon>
        <taxon>Scolecida</taxon>
        <taxon>Capitellidae</taxon>
        <taxon>Capitella</taxon>
    </lineage>
</organism>
<dbReference type="SMART" id="SM00060">
    <property type="entry name" value="FN3"/>
    <property type="match status" value="2"/>
</dbReference>
<dbReference type="PANTHER" id="PTHR14619:SF3">
    <property type="entry name" value="PROTEIN NDNF"/>
    <property type="match status" value="1"/>
</dbReference>
<keyword evidence="6" id="KW-0325">Glycoprotein</keyword>
<dbReference type="Gene3D" id="2.60.40.10">
    <property type="entry name" value="Immunoglobulins"/>
    <property type="match status" value="1"/>
</dbReference>
<evidence type="ECO:0000256" key="7">
    <source>
        <dbReference type="ARBA" id="ARBA00024096"/>
    </source>
</evidence>
<evidence type="ECO:0000256" key="6">
    <source>
        <dbReference type="ARBA" id="ARBA00023180"/>
    </source>
</evidence>
<dbReference type="Pfam" id="PF19433">
    <property type="entry name" value="NDNF_C"/>
    <property type="match status" value="1"/>
</dbReference>
<keyword evidence="2" id="KW-0964">Secreted</keyword>
<dbReference type="InterPro" id="IPR019326">
    <property type="entry name" value="NDNF"/>
</dbReference>
<dbReference type="Proteomes" id="UP000014760">
    <property type="component" value="Unassembled WGS sequence"/>
</dbReference>
<evidence type="ECO:0000256" key="3">
    <source>
        <dbReference type="ARBA" id="ARBA00022729"/>
    </source>
</evidence>
<evidence type="ECO:0000256" key="4">
    <source>
        <dbReference type="ARBA" id="ARBA00022737"/>
    </source>
</evidence>
<dbReference type="InterPro" id="IPR055271">
    <property type="entry name" value="NDNF_Fn(III)_1"/>
</dbReference>
<comment type="function">
    <text evidence="8">Secretory protein that plays a role in various cellular processes. Acts as a chemorepellent acting on gonadotropin-releasing hormone (GnRH) expressing neurons regulating their migration to the hypothalamus. Also promotes neuron migration, growth and survival as well as neurite outgrowth and is involved in the development of the olfactory system. May also act through the regulation of growth factors activity and downstream signaling. Also regulates extracellular matrix assembly and cell adhesiveness. Promotes endothelial cell survival, vessel formation and plays an important role in the process of revascularization through NOS3-dependent mechanisms.</text>
</comment>
<sequence length="546" mass="61428">MGVFIVLALCLNVVQSQHLPFRDEELFQFHINREEIFYDTKVLPDGAQMQAYLLRDQETRFFFIVEEDGVPLQIKVTPCSPNVSWSIAYRPPFEEGSADARFAGDDDLFIDQEVSQPLQDEQDVILANFTSSTEHTFAEESSSSGMYTVLVSSEGGDSSVLLYASTSPSSDHLFPQLPSDPRVRVLATSDSSFTFAWKAVADEEHRIGDGRVGYCVAVNQQQHFVSQCDASTFTFGDEAPTPPPNAGFGFAWEEERTAKFLSDAQPRVASNDAFLTCVESKTQFTFTGAEPQQAYFIDVFAVDRLTNGSVAYVGSNVVTAASRNVMIPLESDQVHVDVLEQPRRVFRYVLNKQTNSLLVIVAPSCAEPLKVKISDSQRTLRSVKIRSLTHFEITPASIGEYFLQVTLDRGRPGSYRIWASPDPSRNPFPDLPADTQVRVRDETCGTVSVSWHVANKRQQYCLYVYQQNHSRARTERHCTRPPRKKKPTRTLCRSFRPKRRRGQIMTETLSGLRPNTTYAFEVHVQRPRGGESMQMTPAQASISCRH</sequence>
<name>R7UUY9_CAPTE</name>
<evidence type="ECO:0000313" key="11">
    <source>
        <dbReference type="EMBL" id="ELU07201.1"/>
    </source>
</evidence>
<dbReference type="OrthoDB" id="9872501at2759"/>
<dbReference type="AlphaFoldDB" id="R7UUY9"/>
<feature type="signal peptide" evidence="9">
    <location>
        <begin position="1"/>
        <end position="16"/>
    </location>
</feature>
<dbReference type="InterPro" id="IPR056225">
    <property type="entry name" value="NDNF_N"/>
</dbReference>
<comment type="subcellular location">
    <subcellularLocation>
        <location evidence="1">Secreted</location>
    </subcellularLocation>
</comment>
<dbReference type="SUPFAM" id="SSF49265">
    <property type="entry name" value="Fibronectin type III"/>
    <property type="match status" value="1"/>
</dbReference>
<keyword evidence="4" id="KW-0677">Repeat</keyword>
<reference evidence="11 13" key="2">
    <citation type="journal article" date="2013" name="Nature">
        <title>Insights into bilaterian evolution from three spiralian genomes.</title>
        <authorList>
            <person name="Simakov O."/>
            <person name="Marletaz F."/>
            <person name="Cho S.J."/>
            <person name="Edsinger-Gonzales E."/>
            <person name="Havlak P."/>
            <person name="Hellsten U."/>
            <person name="Kuo D.H."/>
            <person name="Larsson T."/>
            <person name="Lv J."/>
            <person name="Arendt D."/>
            <person name="Savage R."/>
            <person name="Osoegawa K."/>
            <person name="de Jong P."/>
            <person name="Grimwood J."/>
            <person name="Chapman J.A."/>
            <person name="Shapiro H."/>
            <person name="Aerts A."/>
            <person name="Otillar R.P."/>
            <person name="Terry A.Y."/>
            <person name="Boore J.L."/>
            <person name="Grigoriev I.V."/>
            <person name="Lindberg D.R."/>
            <person name="Seaver E.C."/>
            <person name="Weisblat D.A."/>
            <person name="Putnam N.H."/>
            <person name="Rokhsar D.S."/>
        </authorList>
    </citation>
    <scope>NUCLEOTIDE SEQUENCE</scope>
    <source>
        <strain evidence="11 13">I ESC-2004</strain>
    </source>
</reference>
<dbReference type="Pfam" id="PF24354">
    <property type="entry name" value="NDNF_N"/>
    <property type="match status" value="1"/>
</dbReference>
<keyword evidence="3 9" id="KW-0732">Signal</keyword>
<accession>R7UUY9</accession>
<dbReference type="EMBL" id="KB300094">
    <property type="protein sequence ID" value="ELU07201.1"/>
    <property type="molecule type" value="Genomic_DNA"/>
</dbReference>
<dbReference type="InterPro" id="IPR003961">
    <property type="entry name" value="FN3_dom"/>
</dbReference>
<dbReference type="PANTHER" id="PTHR14619">
    <property type="entry name" value="NEURON-DERIVED NEUROTROPHIC FACTOR"/>
    <property type="match status" value="1"/>
</dbReference>
<keyword evidence="13" id="KW-1185">Reference proteome</keyword>
<evidence type="ECO:0000313" key="13">
    <source>
        <dbReference type="Proteomes" id="UP000014760"/>
    </source>
</evidence>
<protein>
    <recommendedName>
        <fullName evidence="7">Protein NDNF</fullName>
    </recommendedName>
</protein>
<dbReference type="InterPro" id="IPR036116">
    <property type="entry name" value="FN3_sf"/>
</dbReference>
<dbReference type="InterPro" id="IPR013783">
    <property type="entry name" value="Ig-like_fold"/>
</dbReference>
<reference evidence="12" key="3">
    <citation type="submission" date="2015-06" db="UniProtKB">
        <authorList>
            <consortium name="EnsemblMetazoa"/>
        </authorList>
    </citation>
    <scope>IDENTIFICATION</scope>
</reference>
<dbReference type="EMBL" id="AMQN01001132">
    <property type="status" value="NOT_ANNOTATED_CDS"/>
    <property type="molecule type" value="Genomic_DNA"/>
</dbReference>
<keyword evidence="5" id="KW-0524">Neurogenesis</keyword>
<evidence type="ECO:0000256" key="5">
    <source>
        <dbReference type="ARBA" id="ARBA00022902"/>
    </source>
</evidence>
<evidence type="ECO:0000256" key="8">
    <source>
        <dbReference type="ARBA" id="ARBA00046135"/>
    </source>
</evidence>
<evidence type="ECO:0000256" key="2">
    <source>
        <dbReference type="ARBA" id="ARBA00022525"/>
    </source>
</evidence>
<evidence type="ECO:0000256" key="1">
    <source>
        <dbReference type="ARBA" id="ARBA00004613"/>
    </source>
</evidence>
<proteinExistence type="predicted"/>
<dbReference type="HOGENOM" id="CLU_041753_0_0_1"/>
<evidence type="ECO:0000259" key="10">
    <source>
        <dbReference type="SMART" id="SM00060"/>
    </source>
</evidence>
<feature type="chain" id="PRO_5008788374" description="Protein NDNF" evidence="9">
    <location>
        <begin position="17"/>
        <end position="546"/>
    </location>
</feature>
<dbReference type="Pfam" id="PF10179">
    <property type="entry name" value="NDNF"/>
    <property type="match status" value="1"/>
</dbReference>
<dbReference type="GO" id="GO:0005576">
    <property type="term" value="C:extracellular region"/>
    <property type="evidence" value="ECO:0007669"/>
    <property type="project" value="UniProtKB-SubCell"/>
</dbReference>